<keyword evidence="1" id="KW-0472">Membrane</keyword>
<dbReference type="RefSeq" id="WP_342372426.1">
    <property type="nucleotide sequence ID" value="NZ_CP115965.1"/>
</dbReference>
<evidence type="ECO:0000256" key="1">
    <source>
        <dbReference type="SAM" id="Phobius"/>
    </source>
</evidence>
<dbReference type="InterPro" id="IPR046112">
    <property type="entry name" value="DUF6049"/>
</dbReference>
<organism evidence="2 3">
    <name type="scientific">Propioniciclava soli</name>
    <dbReference type="NCBI Taxonomy" id="2775081"/>
    <lineage>
        <taxon>Bacteria</taxon>
        <taxon>Bacillati</taxon>
        <taxon>Actinomycetota</taxon>
        <taxon>Actinomycetes</taxon>
        <taxon>Propionibacteriales</taxon>
        <taxon>Propionibacteriaceae</taxon>
        <taxon>Propioniciclava</taxon>
    </lineage>
</organism>
<evidence type="ECO:0000313" key="3">
    <source>
        <dbReference type="Proteomes" id="UP001434337"/>
    </source>
</evidence>
<feature type="transmembrane region" description="Helical" evidence="1">
    <location>
        <begin position="606"/>
        <end position="625"/>
    </location>
</feature>
<dbReference type="Pfam" id="PF19516">
    <property type="entry name" value="DUF6049"/>
    <property type="match status" value="1"/>
</dbReference>
<evidence type="ECO:0008006" key="4">
    <source>
        <dbReference type="Google" id="ProtNLM"/>
    </source>
</evidence>
<gene>
    <name evidence="2" type="ORF">PCC79_16020</name>
</gene>
<dbReference type="EMBL" id="CP115965">
    <property type="protein sequence ID" value="WZW98373.1"/>
    <property type="molecule type" value="Genomic_DNA"/>
</dbReference>
<dbReference type="Proteomes" id="UP001434337">
    <property type="component" value="Chromosome"/>
</dbReference>
<keyword evidence="1" id="KW-0812">Transmembrane</keyword>
<sequence length="643" mass="65813">MSRPQPRRAPALGALVAIVLALLWPLAPPRAAAAEGPAVALTAASLIGSGPDAVLVLTATVANTTGDPLHDVQLQLWRSTAVLRSAAALTRTLAAEEPPSGTSQAVEPSNTAALTAPDASLPFGTEVSGSASGTLGGLGLTRTGASYWVGVRVTARAAPDAPSGEVAIARTLVTVPDAGAEVSLTSVVDLSAPPRQVKGDLFVDDGLADDLEGRLRVLLDAARSRDWVVDPALLAEVRDMADGYRVRTAPGVSEEGTHADLAQAWLGDYDQLDPDRGHAGLFATPDAARAEVVAAATAAGEAVPDVDLPVAAVLDAPAATTLAALSDQGRPVLATGLDADAAPVDVGGTTVVPALAPTDLTLPASLADEPLARTAVLTALARADGRQVRVLRSAEDVAIDAATPDWVRRTDLATLLATTPPDQTLGAADPTTGLDEATLLRVEDLMAGIQAYAEAAPEADLAGLPEDVLARAASRWFADDPAGRDAYLDAVDTRAGFWALDAGLELSASARFSLAGSSGDYPVTVTNHLVDPVVVRVVATTDNPQRIRFVPAEATRVEPGSSTALLLRAEASGGGVVEARIHVESLAGRRLTADEAIVVETTNFGLIGWVLVIGSAVVLVTTTALRIHRVRAATRAQKAGEHG</sequence>
<keyword evidence="1" id="KW-1133">Transmembrane helix</keyword>
<reference evidence="2 3" key="1">
    <citation type="journal article" date="2023" name="Environ Microbiome">
        <title>A coral-associated actinobacterium mitigates coral bleaching under heat stress.</title>
        <authorList>
            <person name="Li J."/>
            <person name="Zou Y."/>
            <person name="Li Q."/>
            <person name="Zhang J."/>
            <person name="Bourne D.G."/>
            <person name="Lyu Y."/>
            <person name="Liu C."/>
            <person name="Zhang S."/>
        </authorList>
    </citation>
    <scope>NUCLEOTIDE SEQUENCE [LARGE SCALE GENOMIC DNA]</scope>
    <source>
        <strain evidence="2 3">SCSIO 13291</strain>
    </source>
</reference>
<keyword evidence="3" id="KW-1185">Reference proteome</keyword>
<name>A0ABZ3C6R9_9ACTN</name>
<evidence type="ECO:0000313" key="2">
    <source>
        <dbReference type="EMBL" id="WZW98373.1"/>
    </source>
</evidence>
<protein>
    <recommendedName>
        <fullName evidence="4">2-oxoglutarate dehydrogenase</fullName>
    </recommendedName>
</protein>
<proteinExistence type="predicted"/>
<accession>A0ABZ3C6R9</accession>